<name>A0A953HRL3_9BACT</name>
<feature type="binding site" evidence="3">
    <location>
        <position position="224"/>
    </location>
    <ligand>
        <name>substrate</name>
    </ligand>
</feature>
<evidence type="ECO:0000313" key="5">
    <source>
        <dbReference type="EMBL" id="MBY5957080.1"/>
    </source>
</evidence>
<dbReference type="GO" id="GO:0031317">
    <property type="term" value="C:tripartite ATP-independent periplasmic transporter complex"/>
    <property type="evidence" value="ECO:0007669"/>
    <property type="project" value="InterPro"/>
</dbReference>
<dbReference type="PROSITE" id="PS51318">
    <property type="entry name" value="TAT"/>
    <property type="match status" value="1"/>
</dbReference>
<keyword evidence="6" id="KW-1185">Reference proteome</keyword>
<feature type="binding site" evidence="2">
    <location>
        <position position="166"/>
    </location>
    <ligand>
        <name>substrate</name>
    </ligand>
</feature>
<dbReference type="GO" id="GO:0046872">
    <property type="term" value="F:metal ion binding"/>
    <property type="evidence" value="ECO:0007669"/>
    <property type="project" value="UniProtKB-KW"/>
</dbReference>
<dbReference type="PROSITE" id="PS51257">
    <property type="entry name" value="PROKAR_LIPOPROTEIN"/>
    <property type="match status" value="1"/>
</dbReference>
<dbReference type="InterPro" id="IPR006311">
    <property type="entry name" value="TAT_signal"/>
</dbReference>
<evidence type="ECO:0000256" key="1">
    <source>
        <dbReference type="ARBA" id="ARBA00022729"/>
    </source>
</evidence>
<sequence length="367" mass="41155">MMNRKKFIQTAAALSAGSLLAGCRAEESTQGKAPAIITNKKYKWFMVTTWPPNFPVMGTSCQLFARKVYEMSGGQLDIKVYGAGELIPALEVFDAVSSGTAQIGHGAAYYWTGKVPATQFFTTVPFGLNASEQTAWINHGGGIELWRKIYDRYHLRPFLSGNTALQMGGWFNKEINSMADFKSLKMRIPGLASRILKAVGATPVLVAGGEIYTNLERGVIDATEWVGPYHDQLMGFQDIAKYYYTPGWHEPGSTMELIVHSKAFDELPTHLQQIIEVCAGYCNDWAMSEMLHKNATALDELKNNANIEIRTFSPEILDTLKKVTDETLQALADADEEIKEVYTSYQNYKQMIHQYTNVSEKLYYTRM</sequence>
<comment type="caution">
    <text evidence="5">The sequence shown here is derived from an EMBL/GenBank/DDBJ whole genome shotgun (WGS) entry which is preliminary data.</text>
</comment>
<feature type="signal peptide" evidence="4">
    <location>
        <begin position="1"/>
        <end position="21"/>
    </location>
</feature>
<evidence type="ECO:0000256" key="4">
    <source>
        <dbReference type="SAM" id="SignalP"/>
    </source>
</evidence>
<dbReference type="PANTHER" id="PTHR33376">
    <property type="match status" value="1"/>
</dbReference>
<dbReference type="CDD" id="cd13604">
    <property type="entry name" value="PBP2_TRAP_ketoacid_lactate_like"/>
    <property type="match status" value="1"/>
</dbReference>
<dbReference type="AlphaFoldDB" id="A0A953HRL3"/>
<evidence type="ECO:0000256" key="2">
    <source>
        <dbReference type="PIRSR" id="PIRSR039026-1"/>
    </source>
</evidence>
<protein>
    <submittedName>
        <fullName evidence="5">TRAP transporter substrate-binding protein</fullName>
    </submittedName>
</protein>
<dbReference type="PIRSF" id="PIRSF039026">
    <property type="entry name" value="SiaP"/>
    <property type="match status" value="1"/>
</dbReference>
<dbReference type="PANTHER" id="PTHR33376:SF5">
    <property type="entry name" value="EXTRACYTOPLASMIC SOLUTE RECEPTOR PROTEIN"/>
    <property type="match status" value="1"/>
</dbReference>
<dbReference type="Pfam" id="PF03480">
    <property type="entry name" value="DctP"/>
    <property type="match status" value="1"/>
</dbReference>
<reference evidence="5" key="1">
    <citation type="submission" date="2021-06" db="EMBL/GenBank/DDBJ databases">
        <title>44 bacteria genomes isolated from Dapeng, Shenzhen.</title>
        <authorList>
            <person name="Zheng W."/>
            <person name="Yu S."/>
            <person name="Huang Y."/>
        </authorList>
    </citation>
    <scope>NUCLEOTIDE SEQUENCE</scope>
    <source>
        <strain evidence="5">DP5N28-2</strain>
    </source>
</reference>
<proteinExistence type="predicted"/>
<evidence type="ECO:0000256" key="3">
    <source>
        <dbReference type="PIRSR" id="PIRSR039026-2"/>
    </source>
</evidence>
<dbReference type="InterPro" id="IPR018389">
    <property type="entry name" value="DctP_fam"/>
</dbReference>
<feature type="binding site" evidence="3">
    <location>
        <position position="225"/>
    </location>
    <ligand>
        <name>Na(+)</name>
        <dbReference type="ChEBI" id="CHEBI:29101"/>
    </ligand>
</feature>
<gene>
    <name evidence="5" type="ORF">KUV50_02960</name>
</gene>
<dbReference type="EMBL" id="JAHVHU010000003">
    <property type="protein sequence ID" value="MBY5957080.1"/>
    <property type="molecule type" value="Genomic_DNA"/>
</dbReference>
<dbReference type="Proteomes" id="UP000753961">
    <property type="component" value="Unassembled WGS sequence"/>
</dbReference>
<dbReference type="Gene3D" id="3.40.190.170">
    <property type="entry name" value="Bacterial extracellular solute-binding protein, family 7"/>
    <property type="match status" value="1"/>
</dbReference>
<accession>A0A953HRL3</accession>
<evidence type="ECO:0000313" key="6">
    <source>
        <dbReference type="Proteomes" id="UP000753961"/>
    </source>
</evidence>
<feature type="binding site" evidence="3">
    <location>
        <position position="250"/>
    </location>
    <ligand>
        <name>substrate</name>
    </ligand>
</feature>
<feature type="binding site" evidence="2">
    <location>
        <position position="187"/>
    </location>
    <ligand>
        <name>substrate</name>
    </ligand>
</feature>
<keyword evidence="1 4" id="KW-0732">Signal</keyword>
<keyword evidence="3" id="KW-0479">Metal-binding</keyword>
<feature type="chain" id="PRO_5037866481" evidence="4">
    <location>
        <begin position="22"/>
        <end position="367"/>
    </location>
</feature>
<dbReference type="RefSeq" id="WP_222578603.1">
    <property type="nucleotide sequence ID" value="NZ_JAHVHU010000003.1"/>
</dbReference>
<dbReference type="GO" id="GO:0055085">
    <property type="term" value="P:transmembrane transport"/>
    <property type="evidence" value="ECO:0007669"/>
    <property type="project" value="InterPro"/>
</dbReference>
<dbReference type="Gene3D" id="3.40.190.10">
    <property type="entry name" value="Periplasmic binding protein-like II"/>
    <property type="match status" value="1"/>
</dbReference>
<dbReference type="InterPro" id="IPR038404">
    <property type="entry name" value="TRAP_DctP_sf"/>
</dbReference>
<organism evidence="5 6">
    <name type="scientific">Membranihabitans marinus</name>
    <dbReference type="NCBI Taxonomy" id="1227546"/>
    <lineage>
        <taxon>Bacteria</taxon>
        <taxon>Pseudomonadati</taxon>
        <taxon>Bacteroidota</taxon>
        <taxon>Saprospiria</taxon>
        <taxon>Saprospirales</taxon>
        <taxon>Saprospiraceae</taxon>
        <taxon>Membranihabitans</taxon>
    </lineage>
</organism>
<dbReference type="InterPro" id="IPR026289">
    <property type="entry name" value="SBP_TakP-like"/>
</dbReference>
<dbReference type="NCBIfam" id="NF037995">
    <property type="entry name" value="TRAP_S1"/>
    <property type="match status" value="1"/>
</dbReference>